<evidence type="ECO:0000256" key="5">
    <source>
        <dbReference type="ARBA" id="ARBA00022759"/>
    </source>
</evidence>
<evidence type="ECO:0000313" key="11">
    <source>
        <dbReference type="Proteomes" id="UP000002675"/>
    </source>
</evidence>
<dbReference type="GO" id="GO:0016787">
    <property type="term" value="F:hydrolase activity"/>
    <property type="evidence" value="ECO:0007669"/>
    <property type="project" value="UniProtKB-KW"/>
</dbReference>
<name>Q7MC41_VIBVY</name>
<accession>Q7MC41</accession>
<sequence length="92" mass="10837">MLWLISFDISDDKRRRRAVKLLLGYGNRTQYSVFECLLKRSQLRQIQQKMQAVIEPSDRVLYYPLCGKDALCRYADGAGQVYWPDALYLIDE</sequence>
<gene>
    <name evidence="9" type="primary">cas2</name>
    <name evidence="10" type="ordered locus">VVA1546</name>
</gene>
<keyword evidence="3 9" id="KW-0540">Nuclease</keyword>
<dbReference type="Gene3D" id="3.30.70.240">
    <property type="match status" value="1"/>
</dbReference>
<keyword evidence="8 9" id="KW-0051">Antiviral defense</keyword>
<evidence type="ECO:0000256" key="3">
    <source>
        <dbReference type="ARBA" id="ARBA00022722"/>
    </source>
</evidence>
<dbReference type="EC" id="3.1.-.-" evidence="9"/>
<keyword evidence="5 9" id="KW-0255">Endonuclease</keyword>
<evidence type="ECO:0000256" key="2">
    <source>
        <dbReference type="ARBA" id="ARBA00009959"/>
    </source>
</evidence>
<evidence type="ECO:0000256" key="4">
    <source>
        <dbReference type="ARBA" id="ARBA00022723"/>
    </source>
</evidence>
<evidence type="ECO:0000256" key="8">
    <source>
        <dbReference type="ARBA" id="ARBA00023118"/>
    </source>
</evidence>
<dbReference type="SUPFAM" id="SSF143430">
    <property type="entry name" value="TTP0101/SSO1404-like"/>
    <property type="match status" value="1"/>
</dbReference>
<organism evidence="10 11">
    <name type="scientific">Vibrio vulnificus (strain YJ016)</name>
    <dbReference type="NCBI Taxonomy" id="196600"/>
    <lineage>
        <taxon>Bacteria</taxon>
        <taxon>Pseudomonadati</taxon>
        <taxon>Pseudomonadota</taxon>
        <taxon>Gammaproteobacteria</taxon>
        <taxon>Vibrionales</taxon>
        <taxon>Vibrionaceae</taxon>
        <taxon>Vibrio</taxon>
    </lineage>
</organism>
<evidence type="ECO:0000256" key="6">
    <source>
        <dbReference type="ARBA" id="ARBA00022801"/>
    </source>
</evidence>
<dbReference type="PATRIC" id="fig|196600.6.peg.4680"/>
<dbReference type="GO" id="GO:0051607">
    <property type="term" value="P:defense response to virus"/>
    <property type="evidence" value="ECO:0007669"/>
    <property type="project" value="UniProtKB-UniRule"/>
</dbReference>
<evidence type="ECO:0000256" key="7">
    <source>
        <dbReference type="ARBA" id="ARBA00022842"/>
    </source>
</evidence>
<comment type="subunit">
    <text evidence="9">Homodimer, forms a heterotetramer with a Cas1 homodimer.</text>
</comment>
<dbReference type="PANTHER" id="PTHR34405">
    <property type="entry name" value="CRISPR-ASSOCIATED ENDORIBONUCLEASE CAS2"/>
    <property type="match status" value="1"/>
</dbReference>
<dbReference type="PANTHER" id="PTHR34405:SF3">
    <property type="entry name" value="CRISPR-ASSOCIATED ENDORIBONUCLEASE CAS2 3"/>
    <property type="match status" value="1"/>
</dbReference>
<evidence type="ECO:0000256" key="9">
    <source>
        <dbReference type="HAMAP-Rule" id="MF_01471"/>
    </source>
</evidence>
<proteinExistence type="inferred from homology"/>
<keyword evidence="4 9" id="KW-0479">Metal-binding</keyword>
<dbReference type="Pfam" id="PF09827">
    <property type="entry name" value="CRISPR_Cas2"/>
    <property type="match status" value="1"/>
</dbReference>
<comment type="similarity">
    <text evidence="2 9">Belongs to the CRISPR-associated endoribonuclease Cas2 protein family.</text>
</comment>
<evidence type="ECO:0000313" key="10">
    <source>
        <dbReference type="EMBL" id="BAC97572.1"/>
    </source>
</evidence>
<dbReference type="GO" id="GO:0043571">
    <property type="term" value="P:maintenance of CRISPR repeat elements"/>
    <property type="evidence" value="ECO:0007669"/>
    <property type="project" value="UniProtKB-UniRule"/>
</dbReference>
<dbReference type="RefSeq" id="WP_011152752.1">
    <property type="nucleotide sequence ID" value="NC_005140.1"/>
</dbReference>
<evidence type="ECO:0000256" key="1">
    <source>
        <dbReference type="ARBA" id="ARBA00001946"/>
    </source>
</evidence>
<feature type="binding site" evidence="9">
    <location>
        <position position="8"/>
    </location>
    <ligand>
        <name>Mg(2+)</name>
        <dbReference type="ChEBI" id="CHEBI:18420"/>
        <note>catalytic</note>
    </ligand>
</feature>
<keyword evidence="6 9" id="KW-0378">Hydrolase</keyword>
<reference evidence="10 11" key="1">
    <citation type="journal article" date="2003" name="Genome Res.">
        <title>Comparative genome analysis of Vibrio vulnificus, a marine pathogen.</title>
        <authorList>
            <person name="Chen C.Y."/>
            <person name="Wu K.M."/>
            <person name="Chang Y.C."/>
            <person name="Chang C.H."/>
            <person name="Tsai H.C."/>
            <person name="Liao T.L."/>
            <person name="Liu Y.M."/>
            <person name="Chen H.J."/>
            <person name="Shen A.B."/>
            <person name="Li J.C."/>
            <person name="Su T.L."/>
            <person name="Shao C.P."/>
            <person name="Lee C.T."/>
            <person name="Hor L.I."/>
            <person name="Tsai S.F."/>
        </authorList>
    </citation>
    <scope>NUCLEOTIDE SEQUENCE [LARGE SCALE GENOMIC DNA]</scope>
    <source>
        <strain evidence="10 11">YJ016</strain>
    </source>
</reference>
<dbReference type="AlphaFoldDB" id="Q7MC41"/>
<dbReference type="InterPro" id="IPR021127">
    <property type="entry name" value="CRISPR_associated_Cas2"/>
</dbReference>
<dbReference type="Proteomes" id="UP000002675">
    <property type="component" value="Chromosome II"/>
</dbReference>
<dbReference type="GO" id="GO:0046872">
    <property type="term" value="F:metal ion binding"/>
    <property type="evidence" value="ECO:0007669"/>
    <property type="project" value="UniProtKB-UniRule"/>
</dbReference>
<dbReference type="CDD" id="cd09725">
    <property type="entry name" value="Cas2_I_II_III"/>
    <property type="match status" value="1"/>
</dbReference>
<comment type="cofactor">
    <cofactor evidence="1 9">
        <name>Mg(2+)</name>
        <dbReference type="ChEBI" id="CHEBI:18420"/>
    </cofactor>
</comment>
<dbReference type="NCBIfam" id="TIGR01573">
    <property type="entry name" value="cas2"/>
    <property type="match status" value="1"/>
</dbReference>
<protein>
    <recommendedName>
        <fullName evidence="9">CRISPR-associated endoribonuclease Cas2</fullName>
        <ecNumber evidence="9">3.1.-.-</ecNumber>
    </recommendedName>
</protein>
<dbReference type="HOGENOM" id="CLU_161124_3_3_6"/>
<dbReference type="KEGG" id="vvy:VVA1546"/>
<dbReference type="GO" id="GO:0004521">
    <property type="term" value="F:RNA endonuclease activity"/>
    <property type="evidence" value="ECO:0007669"/>
    <property type="project" value="InterPro"/>
</dbReference>
<dbReference type="EMBL" id="BA000038">
    <property type="protein sequence ID" value="BAC97572.1"/>
    <property type="molecule type" value="Genomic_DNA"/>
</dbReference>
<comment type="function">
    <text evidence="9">CRISPR (clustered regularly interspaced short palindromic repeat), is an adaptive immune system that provides protection against mobile genetic elements (viruses, transposable elements and conjugative plasmids). CRISPR clusters contain sequences complementary to antecedent mobile elements and target invading nucleic acids. CRISPR clusters are transcribed and processed into CRISPR RNA (crRNA). Functions as a ssRNA-specific endoribonuclease. Involved in the integration of spacer DNA into the CRISPR cassette.</text>
</comment>
<dbReference type="InterPro" id="IPR019199">
    <property type="entry name" value="Virulence_VapD/CRISPR_Cas2"/>
</dbReference>
<keyword evidence="7 9" id="KW-0460">Magnesium</keyword>
<dbReference type="HAMAP" id="MF_01471">
    <property type="entry name" value="Cas2"/>
    <property type="match status" value="1"/>
</dbReference>